<dbReference type="EMBL" id="KF192927">
    <property type="protein sequence ID" value="AHY86486.1"/>
    <property type="molecule type" value="mRNA"/>
</dbReference>
<keyword evidence="16" id="KW-1133">Transmembrane helix</keyword>
<dbReference type="RefSeq" id="NP_001315154.1">
    <property type="nucleotide sequence ID" value="NM_001328225.1"/>
</dbReference>
<dbReference type="InterPro" id="IPR036116">
    <property type="entry name" value="FN3_sf"/>
</dbReference>
<dbReference type="Gene3D" id="2.60.40.10">
    <property type="entry name" value="Immunoglobulins"/>
    <property type="match status" value="2"/>
</dbReference>
<dbReference type="InterPro" id="IPR001187">
    <property type="entry name" value="Tissue_factor"/>
</dbReference>
<protein>
    <recommendedName>
        <fullName evidence="5">Tissue factor</fullName>
    </recommendedName>
    <alternativeName>
        <fullName evidence="14">Coagulation factor III</fullName>
    </alternativeName>
</protein>
<feature type="compositionally biased region" description="Basic and acidic residues" evidence="15">
    <location>
        <begin position="321"/>
        <end position="335"/>
    </location>
</feature>
<sequence length="343" mass="39836" precursor="true">MAPRGWPGSLLHLLLCWSVYGMVPEPKNLRLHSVMFDSVLEWDPPDFHKENLVYTVQYKTKISDVFIDLCRRIVSTKCNVSHIPAYSSSTIQVRTEFENEYSNWENVSFTPYRETRIGPPAIQVEATKPGVLNVQLMEPSFTLNDGNRSLKEFYGIVIYRILIWKKYHNTEQVQEVNTTDTFQVIRDLDPMTTYCLKAQAFIAELYKDGQWSEPICTNTTDTGLHPGLLTVTILLVLISFPFFSLIIFYMYRWIKYTFFPSYSLPQHFKEFLSKPSYGSQFLMSHSQEEEHAYNNIIVLSEESKNDASECEIQLSNAEQHLEQSQEENYKPKEDSGCISLIHT</sequence>
<dbReference type="InterPro" id="IPR050650">
    <property type="entry name" value="Type-II_Cytokine-TF_Rcpt"/>
</dbReference>
<keyword evidence="16" id="KW-0812">Transmembrane</keyword>
<comment type="subunit">
    <text evidence="4">Interacts with HSPE; the interaction, inhibited by heparin, promotes the generation of activated factor X and activates coagulation in the presence of activated factor VII.</text>
</comment>
<reference evidence="19" key="1">
    <citation type="submission" date="2013-06" db="EMBL/GenBank/DDBJ databases">
        <title>Molecular cloning and characterization of interferon lambda and its receptor genes in North American green anole lizard, Anolis carolinensis.</title>
        <authorList>
            <person name="Chen S.N."/>
            <person name="Nie P."/>
        </authorList>
    </citation>
    <scope>NUCLEOTIDE SEQUENCE</scope>
    <source>
        <tissue evidence="19">Liver</tissue>
    </source>
</reference>
<evidence type="ECO:0000256" key="13">
    <source>
        <dbReference type="ARBA" id="ARBA00023288"/>
    </source>
</evidence>
<dbReference type="Pfam" id="PF01108">
    <property type="entry name" value="Tissue_fac"/>
    <property type="match status" value="1"/>
</dbReference>
<evidence type="ECO:0000256" key="6">
    <source>
        <dbReference type="ARBA" id="ARBA00022696"/>
    </source>
</evidence>
<evidence type="ECO:0000256" key="7">
    <source>
        <dbReference type="ARBA" id="ARBA00022729"/>
    </source>
</evidence>
<comment type="subcellular location">
    <subcellularLocation>
        <location evidence="2">Membrane</location>
    </subcellularLocation>
</comment>
<evidence type="ECO:0000256" key="9">
    <source>
        <dbReference type="ARBA" id="ARBA00023136"/>
    </source>
</evidence>
<dbReference type="PANTHER" id="PTHR20859:SF50">
    <property type="entry name" value="INTERLEUKIN-10 RECEPTOR SUBUNIT BETA"/>
    <property type="match status" value="1"/>
</dbReference>
<dbReference type="GeneID" id="103281134"/>
<organism evidence="19">
    <name type="scientific">Anolis carolinensis</name>
    <name type="common">Green anole</name>
    <name type="synonym">American chameleon</name>
    <dbReference type="NCBI Taxonomy" id="28377"/>
    <lineage>
        <taxon>Eukaryota</taxon>
        <taxon>Metazoa</taxon>
        <taxon>Chordata</taxon>
        <taxon>Craniata</taxon>
        <taxon>Vertebrata</taxon>
        <taxon>Euteleostomi</taxon>
        <taxon>Lepidosauria</taxon>
        <taxon>Squamata</taxon>
        <taxon>Bifurcata</taxon>
        <taxon>Unidentata</taxon>
        <taxon>Episquamata</taxon>
        <taxon>Toxicofera</taxon>
        <taxon>Iguania</taxon>
        <taxon>Dactyloidae</taxon>
        <taxon>Anolis</taxon>
    </lineage>
</organism>
<dbReference type="PRINTS" id="PR00346">
    <property type="entry name" value="TISSUEFACTOR"/>
</dbReference>
<evidence type="ECO:0000256" key="12">
    <source>
        <dbReference type="ARBA" id="ARBA00023180"/>
    </source>
</evidence>
<accession>A0A0A0Q2S9</accession>
<feature type="region of interest" description="Disordered" evidence="15">
    <location>
        <begin position="321"/>
        <end position="343"/>
    </location>
</feature>
<dbReference type="InterPro" id="IPR015373">
    <property type="entry name" value="Interferon/interleukin_rcp_dom"/>
</dbReference>
<keyword evidence="11" id="KW-1015">Disulfide bond</keyword>
<dbReference type="GO" id="GO:0016020">
    <property type="term" value="C:membrane"/>
    <property type="evidence" value="ECO:0007669"/>
    <property type="project" value="UniProtKB-SubCell"/>
</dbReference>
<feature type="domain" description="Fibronectin type-III" evidence="18">
    <location>
        <begin position="118"/>
        <end position="222"/>
    </location>
</feature>
<comment type="similarity">
    <text evidence="3">Belongs to the tissue factor family.</text>
</comment>
<feature type="chain" id="PRO_5001968638" description="Tissue factor" evidence="17">
    <location>
        <begin position="22"/>
        <end position="343"/>
    </location>
</feature>
<evidence type="ECO:0000256" key="14">
    <source>
        <dbReference type="ARBA" id="ARBA00031171"/>
    </source>
</evidence>
<feature type="transmembrane region" description="Helical" evidence="16">
    <location>
        <begin position="228"/>
        <end position="251"/>
    </location>
</feature>
<evidence type="ECO:0000256" key="3">
    <source>
        <dbReference type="ARBA" id="ARBA00009197"/>
    </source>
</evidence>
<evidence type="ECO:0000256" key="17">
    <source>
        <dbReference type="SAM" id="SignalP"/>
    </source>
</evidence>
<dbReference type="SUPFAM" id="SSF49265">
    <property type="entry name" value="Fibronectin type III"/>
    <property type="match status" value="2"/>
</dbReference>
<evidence type="ECO:0000256" key="8">
    <source>
        <dbReference type="ARBA" id="ARBA00023084"/>
    </source>
</evidence>
<dbReference type="PANTHER" id="PTHR20859">
    <property type="entry name" value="INTERFERON/INTERLEUKIN RECEPTOR"/>
    <property type="match status" value="1"/>
</dbReference>
<keyword evidence="8" id="KW-0094">Blood coagulation</keyword>
<dbReference type="GO" id="GO:0007596">
    <property type="term" value="P:blood coagulation"/>
    <property type="evidence" value="ECO:0007669"/>
    <property type="project" value="UniProtKB-KW"/>
</dbReference>
<dbReference type="AlphaFoldDB" id="A0A0A0Q2S9"/>
<evidence type="ECO:0000256" key="11">
    <source>
        <dbReference type="ARBA" id="ARBA00023157"/>
    </source>
</evidence>
<proteinExistence type="evidence at transcript level"/>
<dbReference type="OrthoDB" id="8724082at2759"/>
<evidence type="ECO:0000259" key="18">
    <source>
        <dbReference type="PROSITE" id="PS50853"/>
    </source>
</evidence>
<gene>
    <name evidence="19" type="primary">IL10RB</name>
    <name evidence="19" type="synonym">IL10R2</name>
</gene>
<keyword evidence="12" id="KW-0325">Glycoprotein</keyword>
<feature type="signal peptide" evidence="17">
    <location>
        <begin position="1"/>
        <end position="21"/>
    </location>
</feature>
<evidence type="ECO:0000256" key="2">
    <source>
        <dbReference type="ARBA" id="ARBA00004370"/>
    </source>
</evidence>
<dbReference type="InterPro" id="IPR013783">
    <property type="entry name" value="Ig-like_fold"/>
</dbReference>
<keyword evidence="10" id="KW-0564">Palmitate</keyword>
<keyword evidence="19" id="KW-0675">Receptor</keyword>
<keyword evidence="13" id="KW-0449">Lipoprotein</keyword>
<evidence type="ECO:0000256" key="4">
    <source>
        <dbReference type="ARBA" id="ARBA00011184"/>
    </source>
</evidence>
<comment type="function">
    <text evidence="1">Initiates blood coagulation by forming a complex with circulating factor VII or VIIa. The [TF:VIIa] complex activates factors IX or X by specific limited proteolysis. TF plays a role in normal hemostasis by initiating the cell-surface assembly and propagation of the coagulation protease cascade.</text>
</comment>
<keyword evidence="6" id="KW-0356">Hemostasis</keyword>
<dbReference type="CTD" id="3588"/>
<dbReference type="Pfam" id="PF09294">
    <property type="entry name" value="Interfer-bind"/>
    <property type="match status" value="1"/>
</dbReference>
<dbReference type="PROSITE" id="PS50853">
    <property type="entry name" value="FN3"/>
    <property type="match status" value="1"/>
</dbReference>
<name>A0A0A0Q2S9_ANOCA</name>
<dbReference type="InterPro" id="IPR003961">
    <property type="entry name" value="FN3_dom"/>
</dbReference>
<evidence type="ECO:0000256" key="10">
    <source>
        <dbReference type="ARBA" id="ARBA00023139"/>
    </source>
</evidence>
<evidence type="ECO:0000256" key="5">
    <source>
        <dbReference type="ARBA" id="ARBA00018722"/>
    </source>
</evidence>
<keyword evidence="9 16" id="KW-0472">Membrane</keyword>
<evidence type="ECO:0000256" key="1">
    <source>
        <dbReference type="ARBA" id="ARBA00002201"/>
    </source>
</evidence>
<evidence type="ECO:0000313" key="19">
    <source>
        <dbReference type="EMBL" id="AHY86486.1"/>
    </source>
</evidence>
<evidence type="ECO:0000256" key="15">
    <source>
        <dbReference type="SAM" id="MobiDB-lite"/>
    </source>
</evidence>
<dbReference type="KEGG" id="acs:103281134"/>
<evidence type="ECO:0000256" key="16">
    <source>
        <dbReference type="SAM" id="Phobius"/>
    </source>
</evidence>
<keyword evidence="7 17" id="KW-0732">Signal</keyword>